<feature type="domain" description="Death" evidence="1">
    <location>
        <begin position="44"/>
        <end position="118"/>
    </location>
</feature>
<dbReference type="EMBL" id="BEZZ01002377">
    <property type="protein sequence ID" value="GCC21656.1"/>
    <property type="molecule type" value="Genomic_DNA"/>
</dbReference>
<name>A0A401RU62_CHIPU</name>
<evidence type="ECO:0000313" key="3">
    <source>
        <dbReference type="Proteomes" id="UP000287033"/>
    </source>
</evidence>
<gene>
    <name evidence="2" type="ORF">chiPu_0020131</name>
</gene>
<sequence>DTSEVTAEGQGDSVPDLTFNHVQNLGHVRSVLWNLATKHLKPGDWKKLAEHWDFSKKHIQAVETQWTGSNSYKEHGYRMLLIWFHGIITLGKNPIKELYESLVKIEKAKVAEKVRRQANTEKDSSQKCEVIIVEVGLREPFVDNPFTGGQMRCDDGKNWKLAYSQNQMECDYGKILKIAYFQEWMEHDCGDTLKCVYSQNQTEHDYEKILKISCSQTWMEHDYGKTLKISYSQTRMEHDNGKVLKLAYSWMQMAECVFEKVVKISYIEGQNVCDCGKVKILYLQ</sequence>
<dbReference type="InterPro" id="IPR000488">
    <property type="entry name" value="Death_dom"/>
</dbReference>
<dbReference type="Gene3D" id="1.10.533.10">
    <property type="entry name" value="Death Domain, Fas"/>
    <property type="match status" value="1"/>
</dbReference>
<evidence type="ECO:0000313" key="2">
    <source>
        <dbReference type="EMBL" id="GCC21656.1"/>
    </source>
</evidence>
<dbReference type="OrthoDB" id="448455at2759"/>
<dbReference type="GO" id="GO:0007165">
    <property type="term" value="P:signal transduction"/>
    <property type="evidence" value="ECO:0007669"/>
    <property type="project" value="InterPro"/>
</dbReference>
<dbReference type="PROSITE" id="PS50017">
    <property type="entry name" value="DEATH_DOMAIN"/>
    <property type="match status" value="1"/>
</dbReference>
<dbReference type="SUPFAM" id="SSF47986">
    <property type="entry name" value="DEATH domain"/>
    <property type="match status" value="1"/>
</dbReference>
<dbReference type="STRING" id="137246.A0A401RU62"/>
<evidence type="ECO:0000259" key="1">
    <source>
        <dbReference type="PROSITE" id="PS50017"/>
    </source>
</evidence>
<dbReference type="AlphaFoldDB" id="A0A401RU62"/>
<keyword evidence="3" id="KW-1185">Reference proteome</keyword>
<reference evidence="2 3" key="1">
    <citation type="journal article" date="2018" name="Nat. Ecol. Evol.">
        <title>Shark genomes provide insights into elasmobranch evolution and the origin of vertebrates.</title>
        <authorList>
            <person name="Hara Y"/>
            <person name="Yamaguchi K"/>
            <person name="Onimaru K"/>
            <person name="Kadota M"/>
            <person name="Koyanagi M"/>
            <person name="Keeley SD"/>
            <person name="Tatsumi K"/>
            <person name="Tanaka K"/>
            <person name="Motone F"/>
            <person name="Kageyama Y"/>
            <person name="Nozu R"/>
            <person name="Adachi N"/>
            <person name="Nishimura O"/>
            <person name="Nakagawa R"/>
            <person name="Tanegashima C"/>
            <person name="Kiyatake I"/>
            <person name="Matsumoto R"/>
            <person name="Murakumo K"/>
            <person name="Nishida K"/>
            <person name="Terakita A"/>
            <person name="Kuratani S"/>
            <person name="Sato K"/>
            <person name="Hyodo S Kuraku.S."/>
        </authorList>
    </citation>
    <scope>NUCLEOTIDE SEQUENCE [LARGE SCALE GENOMIC DNA]</scope>
</reference>
<dbReference type="Pfam" id="PF00531">
    <property type="entry name" value="Death"/>
    <property type="match status" value="1"/>
</dbReference>
<feature type="non-terminal residue" evidence="2">
    <location>
        <position position="1"/>
    </location>
</feature>
<dbReference type="InterPro" id="IPR011029">
    <property type="entry name" value="DEATH-like_dom_sf"/>
</dbReference>
<comment type="caution">
    <text evidence="2">The sequence shown here is derived from an EMBL/GenBank/DDBJ whole genome shotgun (WGS) entry which is preliminary data.</text>
</comment>
<protein>
    <recommendedName>
        <fullName evidence="1">Death domain-containing protein</fullName>
    </recommendedName>
</protein>
<proteinExistence type="predicted"/>
<accession>A0A401RU62</accession>
<organism evidence="2 3">
    <name type="scientific">Chiloscyllium punctatum</name>
    <name type="common">Brownbanded bambooshark</name>
    <name type="synonym">Hemiscyllium punctatum</name>
    <dbReference type="NCBI Taxonomy" id="137246"/>
    <lineage>
        <taxon>Eukaryota</taxon>
        <taxon>Metazoa</taxon>
        <taxon>Chordata</taxon>
        <taxon>Craniata</taxon>
        <taxon>Vertebrata</taxon>
        <taxon>Chondrichthyes</taxon>
        <taxon>Elasmobranchii</taxon>
        <taxon>Galeomorphii</taxon>
        <taxon>Galeoidea</taxon>
        <taxon>Orectolobiformes</taxon>
        <taxon>Hemiscylliidae</taxon>
        <taxon>Chiloscyllium</taxon>
    </lineage>
</organism>
<dbReference type="CDD" id="cd01670">
    <property type="entry name" value="Death"/>
    <property type="match status" value="1"/>
</dbReference>
<dbReference type="Proteomes" id="UP000287033">
    <property type="component" value="Unassembled WGS sequence"/>
</dbReference>